<evidence type="ECO:0000256" key="3">
    <source>
        <dbReference type="ARBA" id="ARBA00023289"/>
    </source>
</evidence>
<dbReference type="FunFam" id="3.30.70.100:FF:000008">
    <property type="entry name" value="Copper transport protein ATOX1"/>
    <property type="match status" value="1"/>
</dbReference>
<sequence>MAATEEVSGPLKFKTWNLKVSIHCEGCKRKVKKVLQSIDGVYTTDIDSLQHKVTVTGNVDADTLIKKLMKTGKHAELWPEKPEKKEKKPGKTKNNEKQNDPQKSENNSADDRKKSPEKIEVEPVSVSEAKNSSTELSKESKSDGKKPENPPAGDESPAMDQMGSESDGAAEKSGGGNGGKKKKKKGQKNNNISGEGETSGATPASTGSTHNPSFAPATAPINLIPPHHHVYPYPSTYYPPTYAVSYNTAYPSSSSYYATSQPSTYAYTHPGSYPLPPVPPSSYAYTHPESFELQPPPADSFEMFSDENPNGCLII</sequence>
<feature type="compositionally biased region" description="Basic and acidic residues" evidence="5">
    <location>
        <begin position="73"/>
        <end position="86"/>
    </location>
</feature>
<organism evidence="7 8">
    <name type="scientific">Tetracentron sinense</name>
    <name type="common">Spur-leaf</name>
    <dbReference type="NCBI Taxonomy" id="13715"/>
    <lineage>
        <taxon>Eukaryota</taxon>
        <taxon>Viridiplantae</taxon>
        <taxon>Streptophyta</taxon>
        <taxon>Embryophyta</taxon>
        <taxon>Tracheophyta</taxon>
        <taxon>Spermatophyta</taxon>
        <taxon>Magnoliopsida</taxon>
        <taxon>Trochodendrales</taxon>
        <taxon>Trochodendraceae</taxon>
        <taxon>Tetracentron</taxon>
    </lineage>
</organism>
<dbReference type="Proteomes" id="UP000655225">
    <property type="component" value="Unassembled WGS sequence"/>
</dbReference>
<dbReference type="PANTHER" id="PTHR45868">
    <property type="entry name" value="HEAVY METAL-ASSOCIATED ISOPRENYLATED PLANT PROTEIN 33-RELATED"/>
    <property type="match status" value="1"/>
</dbReference>
<feature type="compositionally biased region" description="Basic and acidic residues" evidence="5">
    <location>
        <begin position="93"/>
        <end position="121"/>
    </location>
</feature>
<gene>
    <name evidence="7" type="ORF">HHK36_012436</name>
</gene>
<evidence type="ECO:0000256" key="1">
    <source>
        <dbReference type="ARBA" id="ARBA00022481"/>
    </source>
</evidence>
<feature type="domain" description="HMA" evidence="6">
    <location>
        <begin position="13"/>
        <end position="76"/>
    </location>
</feature>
<comment type="similarity">
    <text evidence="4">Belongs to the HIPP family.</text>
</comment>
<keyword evidence="3" id="KW-0449">Lipoprotein</keyword>
<evidence type="ECO:0000256" key="4">
    <source>
        <dbReference type="ARBA" id="ARBA00024045"/>
    </source>
</evidence>
<dbReference type="GO" id="GO:0046872">
    <property type="term" value="F:metal ion binding"/>
    <property type="evidence" value="ECO:0007669"/>
    <property type="project" value="UniProtKB-KW"/>
</dbReference>
<proteinExistence type="inferred from homology"/>
<keyword evidence="1" id="KW-0488">Methylation</keyword>
<feature type="region of interest" description="Disordered" evidence="5">
    <location>
        <begin position="73"/>
        <end position="220"/>
    </location>
</feature>
<accession>A0A834ZD20</accession>
<evidence type="ECO:0000313" key="7">
    <source>
        <dbReference type="EMBL" id="KAF8401496.1"/>
    </source>
</evidence>
<dbReference type="InterPro" id="IPR036163">
    <property type="entry name" value="HMA_dom_sf"/>
</dbReference>
<evidence type="ECO:0000256" key="2">
    <source>
        <dbReference type="ARBA" id="ARBA00022723"/>
    </source>
</evidence>
<dbReference type="OMA" id="FATIMHP"/>
<evidence type="ECO:0000256" key="5">
    <source>
        <dbReference type="SAM" id="MobiDB-lite"/>
    </source>
</evidence>
<dbReference type="PROSITE" id="PS50846">
    <property type="entry name" value="HMA_2"/>
    <property type="match status" value="1"/>
</dbReference>
<feature type="compositionally biased region" description="Basic and acidic residues" evidence="5">
    <location>
        <begin position="136"/>
        <end position="148"/>
    </location>
</feature>
<name>A0A834ZD20_TETSI</name>
<dbReference type="Gene3D" id="3.30.70.100">
    <property type="match status" value="1"/>
</dbReference>
<reference evidence="7 8" key="1">
    <citation type="submission" date="2020-04" db="EMBL/GenBank/DDBJ databases">
        <title>Plant Genome Project.</title>
        <authorList>
            <person name="Zhang R.-G."/>
        </authorList>
    </citation>
    <scope>NUCLEOTIDE SEQUENCE [LARGE SCALE GENOMIC DNA]</scope>
    <source>
        <strain evidence="7">YNK0</strain>
        <tissue evidence="7">Leaf</tissue>
    </source>
</reference>
<evidence type="ECO:0000259" key="6">
    <source>
        <dbReference type="PROSITE" id="PS50846"/>
    </source>
</evidence>
<dbReference type="InterPro" id="IPR006121">
    <property type="entry name" value="HMA_dom"/>
</dbReference>
<dbReference type="PANTHER" id="PTHR45868:SF80">
    <property type="entry name" value="F15K9.8-RELATED"/>
    <property type="match status" value="1"/>
</dbReference>
<dbReference type="EMBL" id="JABCRI010000008">
    <property type="protein sequence ID" value="KAF8401496.1"/>
    <property type="molecule type" value="Genomic_DNA"/>
</dbReference>
<comment type="caution">
    <text evidence="7">The sequence shown here is derived from an EMBL/GenBank/DDBJ whole genome shotgun (WGS) entry which is preliminary data.</text>
</comment>
<keyword evidence="8" id="KW-1185">Reference proteome</keyword>
<evidence type="ECO:0000313" key="8">
    <source>
        <dbReference type="Proteomes" id="UP000655225"/>
    </source>
</evidence>
<keyword evidence="3" id="KW-0636">Prenylation</keyword>
<dbReference type="Pfam" id="PF00403">
    <property type="entry name" value="HMA"/>
    <property type="match status" value="1"/>
</dbReference>
<protein>
    <recommendedName>
        <fullName evidence="6">HMA domain-containing protein</fullName>
    </recommendedName>
</protein>
<feature type="compositionally biased region" description="Low complexity" evidence="5">
    <location>
        <begin position="198"/>
        <end position="209"/>
    </location>
</feature>
<dbReference type="CDD" id="cd00371">
    <property type="entry name" value="HMA"/>
    <property type="match status" value="1"/>
</dbReference>
<keyword evidence="2" id="KW-0479">Metal-binding</keyword>
<dbReference type="OrthoDB" id="689350at2759"/>
<dbReference type="AlphaFoldDB" id="A0A834ZD20"/>
<dbReference type="SUPFAM" id="SSF55008">
    <property type="entry name" value="HMA, heavy metal-associated domain"/>
    <property type="match status" value="1"/>
</dbReference>